<dbReference type="Gene3D" id="3.40.50.2000">
    <property type="entry name" value="Glycogen Phosphorylase B"/>
    <property type="match status" value="2"/>
</dbReference>
<dbReference type="EMBL" id="JYNY01000092">
    <property type="protein sequence ID" value="KJJ85686.1"/>
    <property type="molecule type" value="Genomic_DNA"/>
</dbReference>
<dbReference type="InterPro" id="IPR050519">
    <property type="entry name" value="Glycosyltransf_28_UgtP"/>
</dbReference>
<dbReference type="PANTHER" id="PTHR43025">
    <property type="entry name" value="MONOGALACTOSYLDIACYLGLYCEROL SYNTHASE"/>
    <property type="match status" value="1"/>
</dbReference>
<feature type="domain" description="Glycosyl transferase family 28 C-terminal" evidence="5">
    <location>
        <begin position="206"/>
        <end position="356"/>
    </location>
</feature>
<evidence type="ECO:0000313" key="8">
    <source>
        <dbReference type="Proteomes" id="UP000033428"/>
    </source>
</evidence>
<dbReference type="Pfam" id="PF06925">
    <property type="entry name" value="MGDG_synth"/>
    <property type="match status" value="1"/>
</dbReference>
<dbReference type="AlphaFoldDB" id="A0A0F0CVW9"/>
<comment type="subcellular location">
    <subcellularLocation>
        <location evidence="1">Membrane</location>
    </subcellularLocation>
</comment>
<dbReference type="EC" id="2.4.1.-" evidence="7"/>
<dbReference type="PANTHER" id="PTHR43025:SF3">
    <property type="entry name" value="MONOGALACTOSYLDIACYLGLYCEROL SYNTHASE 1, CHLOROPLASTIC"/>
    <property type="match status" value="1"/>
</dbReference>
<evidence type="ECO:0000256" key="1">
    <source>
        <dbReference type="ARBA" id="ARBA00004370"/>
    </source>
</evidence>
<name>A0A0F0CVW9_9BACT</name>
<reference evidence="7 8" key="1">
    <citation type="submission" date="2015-02" db="EMBL/GenBank/DDBJ databases">
        <title>Single-cell genomics of uncultivated deep-branching MTB reveals a conserved set of magnetosome genes.</title>
        <authorList>
            <person name="Kolinko S."/>
            <person name="Richter M."/>
            <person name="Glockner F.O."/>
            <person name="Brachmann A."/>
            <person name="Schuler D."/>
        </authorList>
    </citation>
    <scope>NUCLEOTIDE SEQUENCE [LARGE SCALE GENOMIC DNA]</scope>
    <source>
        <strain evidence="7">SKK-01</strain>
    </source>
</reference>
<evidence type="ECO:0000256" key="3">
    <source>
        <dbReference type="ARBA" id="ARBA00022676"/>
    </source>
</evidence>
<gene>
    <name evidence="7" type="ORF">OMAG_000448</name>
</gene>
<organism evidence="7 8">
    <name type="scientific">Candidatus Omnitrophus magneticus</name>
    <dbReference type="NCBI Taxonomy" id="1609969"/>
    <lineage>
        <taxon>Bacteria</taxon>
        <taxon>Pseudomonadati</taxon>
        <taxon>Candidatus Omnitrophota</taxon>
        <taxon>Candidatus Omnitrophus</taxon>
    </lineage>
</organism>
<dbReference type="Proteomes" id="UP000033428">
    <property type="component" value="Unassembled WGS sequence"/>
</dbReference>
<keyword evidence="4 7" id="KW-0808">Transferase</keyword>
<dbReference type="InterPro" id="IPR009695">
    <property type="entry name" value="Diacylglyc_glucosyltr_N"/>
</dbReference>
<dbReference type="GO" id="GO:0016758">
    <property type="term" value="F:hexosyltransferase activity"/>
    <property type="evidence" value="ECO:0007669"/>
    <property type="project" value="InterPro"/>
</dbReference>
<evidence type="ECO:0000259" key="5">
    <source>
        <dbReference type="Pfam" id="PF04101"/>
    </source>
</evidence>
<comment type="similarity">
    <text evidence="2">Belongs to the glycosyltransferase 28 family.</text>
</comment>
<keyword evidence="3 7" id="KW-0328">Glycosyltransferase</keyword>
<dbReference type="Pfam" id="PF04101">
    <property type="entry name" value="Glyco_tran_28_C"/>
    <property type="match status" value="1"/>
</dbReference>
<protein>
    <submittedName>
        <fullName evidence="7">Monogalactosyldiacylglycerol synthase</fullName>
        <ecNumber evidence="7">2.4.1.-</ecNumber>
    </submittedName>
</protein>
<evidence type="ECO:0000259" key="6">
    <source>
        <dbReference type="Pfam" id="PF06925"/>
    </source>
</evidence>
<evidence type="ECO:0000313" key="7">
    <source>
        <dbReference type="EMBL" id="KJJ85686.1"/>
    </source>
</evidence>
<evidence type="ECO:0000256" key="2">
    <source>
        <dbReference type="ARBA" id="ARBA00006962"/>
    </source>
</evidence>
<dbReference type="SUPFAM" id="SSF53756">
    <property type="entry name" value="UDP-Glycosyltransferase/glycogen phosphorylase"/>
    <property type="match status" value="1"/>
</dbReference>
<feature type="domain" description="Diacylglycerol glucosyltransferase N-terminal" evidence="6">
    <location>
        <begin position="16"/>
        <end position="181"/>
    </location>
</feature>
<dbReference type="GO" id="GO:0016020">
    <property type="term" value="C:membrane"/>
    <property type="evidence" value="ECO:0007669"/>
    <property type="project" value="UniProtKB-SubCell"/>
</dbReference>
<dbReference type="InterPro" id="IPR007235">
    <property type="entry name" value="Glyco_trans_28_C"/>
</dbReference>
<proteinExistence type="inferred from homology"/>
<sequence>MKKKALIFYITENSGHFHAATAIANALNSFDKNIEPILVNAFNYTNPFLGNILTRVYLAVIKKKPEIWSNLYDNPEVFEKTRKARMLINKFNMPKIKRLIEKHSPNIIYCTQAFPCGMIAEYKKKYQKDIPLVAVLTDHAPHSYWIFDEVTEYIVPSKKTAASLEQKGVSPEKIKVYGIPISPTFNKTLDKEKILKDYNLSKEHPIILLMGGSHGLGSIEKTVETFIANKEKIYQLLVVTGINKKLYARLLKIAKGNRNIRIFGYINKIEELMEIADIIITKSGGITTSEALAKKLPIIIMDPIPGQERLNAEYLKEEGAAIEVSDSNELYKIIEELFASRAKLENMKNNAARLGMPESALKIAEHFTAGV</sequence>
<comment type="caution">
    <text evidence="7">The sequence shown here is derived from an EMBL/GenBank/DDBJ whole genome shotgun (WGS) entry which is preliminary data.</text>
</comment>
<dbReference type="GO" id="GO:0009247">
    <property type="term" value="P:glycolipid biosynthetic process"/>
    <property type="evidence" value="ECO:0007669"/>
    <property type="project" value="InterPro"/>
</dbReference>
<accession>A0A0F0CVW9</accession>
<keyword evidence="8" id="KW-1185">Reference proteome</keyword>
<evidence type="ECO:0000256" key="4">
    <source>
        <dbReference type="ARBA" id="ARBA00022679"/>
    </source>
</evidence>